<organism evidence="10">
    <name type="scientific">hydrothermal vent metagenome</name>
    <dbReference type="NCBI Taxonomy" id="652676"/>
    <lineage>
        <taxon>unclassified sequences</taxon>
        <taxon>metagenomes</taxon>
        <taxon>ecological metagenomes</taxon>
    </lineage>
</organism>
<sequence length="102" mass="11427">MTPFKKQCYQALRYQVPRGKVITYAGLAKLIGHPNAYRAVGSAMNKNPFAPEVPCHRVVKSNGELGGFADDIKIKIKRLQREGVQVSNNRIVDFKQKVLEVS</sequence>
<dbReference type="NCBIfam" id="TIGR00589">
    <property type="entry name" value="ogt"/>
    <property type="match status" value="1"/>
</dbReference>
<dbReference type="PROSITE" id="PS00374">
    <property type="entry name" value="MGMT"/>
    <property type="match status" value="1"/>
</dbReference>
<dbReference type="PANTHER" id="PTHR10815">
    <property type="entry name" value="METHYLATED-DNA--PROTEIN-CYSTEINE METHYLTRANSFERASE"/>
    <property type="match status" value="1"/>
</dbReference>
<dbReference type="InterPro" id="IPR014048">
    <property type="entry name" value="MethylDNA_cys_MeTrfase_DNA-bd"/>
</dbReference>
<evidence type="ECO:0000256" key="8">
    <source>
        <dbReference type="ARBA" id="ARBA00049348"/>
    </source>
</evidence>
<dbReference type="EMBL" id="FPHT01000049">
    <property type="protein sequence ID" value="SFV80070.1"/>
    <property type="molecule type" value="Genomic_DNA"/>
</dbReference>
<evidence type="ECO:0000256" key="1">
    <source>
        <dbReference type="ARBA" id="ARBA00001286"/>
    </source>
</evidence>
<dbReference type="FunFam" id="1.10.10.10:FF:000214">
    <property type="entry name" value="Methylated-DNA--protein-cysteine methyltransferase"/>
    <property type="match status" value="1"/>
</dbReference>
<dbReference type="CDD" id="cd06445">
    <property type="entry name" value="ATase"/>
    <property type="match status" value="1"/>
</dbReference>
<evidence type="ECO:0000256" key="4">
    <source>
        <dbReference type="ARBA" id="ARBA00022603"/>
    </source>
</evidence>
<gene>
    <name evidence="10" type="ORF">MNB_SUP05-12-359</name>
</gene>
<dbReference type="Pfam" id="PF01035">
    <property type="entry name" value="DNA_binding_1"/>
    <property type="match status" value="1"/>
</dbReference>
<comment type="catalytic activity">
    <reaction evidence="8">
        <text>a 6-O-methyl-2'-deoxyguanosine in DNA + L-cysteinyl-[protein] = S-methyl-L-cysteinyl-[protein] + a 2'-deoxyguanosine in DNA</text>
        <dbReference type="Rhea" id="RHEA:24000"/>
        <dbReference type="Rhea" id="RHEA-COMP:10131"/>
        <dbReference type="Rhea" id="RHEA-COMP:10132"/>
        <dbReference type="Rhea" id="RHEA-COMP:11367"/>
        <dbReference type="Rhea" id="RHEA-COMP:11368"/>
        <dbReference type="ChEBI" id="CHEBI:29950"/>
        <dbReference type="ChEBI" id="CHEBI:82612"/>
        <dbReference type="ChEBI" id="CHEBI:85445"/>
        <dbReference type="ChEBI" id="CHEBI:85448"/>
        <dbReference type="EC" id="2.1.1.63"/>
    </reaction>
</comment>
<keyword evidence="6" id="KW-0227">DNA damage</keyword>
<keyword evidence="4 10" id="KW-0489">Methyltransferase</keyword>
<evidence type="ECO:0000256" key="6">
    <source>
        <dbReference type="ARBA" id="ARBA00022763"/>
    </source>
</evidence>
<dbReference type="PANTHER" id="PTHR10815:SF13">
    <property type="entry name" value="METHYLATED-DNA--PROTEIN-CYSTEINE METHYLTRANSFERASE"/>
    <property type="match status" value="1"/>
</dbReference>
<comment type="similarity">
    <text evidence="2">Belongs to the MGMT family.</text>
</comment>
<evidence type="ECO:0000313" key="10">
    <source>
        <dbReference type="EMBL" id="SFV80070.1"/>
    </source>
</evidence>
<comment type="catalytic activity">
    <reaction evidence="1">
        <text>a 4-O-methyl-thymidine in DNA + L-cysteinyl-[protein] = a thymidine in DNA + S-methyl-L-cysteinyl-[protein]</text>
        <dbReference type="Rhea" id="RHEA:53428"/>
        <dbReference type="Rhea" id="RHEA-COMP:10131"/>
        <dbReference type="Rhea" id="RHEA-COMP:10132"/>
        <dbReference type="Rhea" id="RHEA-COMP:13555"/>
        <dbReference type="Rhea" id="RHEA-COMP:13556"/>
        <dbReference type="ChEBI" id="CHEBI:29950"/>
        <dbReference type="ChEBI" id="CHEBI:82612"/>
        <dbReference type="ChEBI" id="CHEBI:137386"/>
        <dbReference type="ChEBI" id="CHEBI:137387"/>
        <dbReference type="EC" id="2.1.1.63"/>
    </reaction>
</comment>
<feature type="domain" description="Methylated-DNA-[protein]-cysteine S-methyltransferase DNA binding" evidence="9">
    <location>
        <begin position="3"/>
        <end position="84"/>
    </location>
</feature>
<protein>
    <recommendedName>
        <fullName evidence="3">methylated-DNA--[protein]-cysteine S-methyltransferase</fullName>
        <ecNumber evidence="3">2.1.1.63</ecNumber>
    </recommendedName>
</protein>
<proteinExistence type="inferred from homology"/>
<dbReference type="InterPro" id="IPR036217">
    <property type="entry name" value="MethylDNA_cys_MeTrfase_DNAb"/>
</dbReference>
<dbReference type="Gene3D" id="1.10.10.10">
    <property type="entry name" value="Winged helix-like DNA-binding domain superfamily/Winged helix DNA-binding domain"/>
    <property type="match status" value="1"/>
</dbReference>
<evidence type="ECO:0000256" key="3">
    <source>
        <dbReference type="ARBA" id="ARBA00011918"/>
    </source>
</evidence>
<keyword evidence="7" id="KW-0234">DNA repair</keyword>
<evidence type="ECO:0000256" key="7">
    <source>
        <dbReference type="ARBA" id="ARBA00023204"/>
    </source>
</evidence>
<dbReference type="InterPro" id="IPR001497">
    <property type="entry name" value="MethylDNA_cys_MeTrfase_AS"/>
</dbReference>
<accession>A0A1W1DFF7</accession>
<keyword evidence="5 10" id="KW-0808">Transferase</keyword>
<dbReference type="AlphaFoldDB" id="A0A1W1DFF7"/>
<dbReference type="GO" id="GO:0006281">
    <property type="term" value="P:DNA repair"/>
    <property type="evidence" value="ECO:0007669"/>
    <property type="project" value="UniProtKB-KW"/>
</dbReference>
<name>A0A1W1DFF7_9ZZZZ</name>
<dbReference type="GO" id="GO:0032259">
    <property type="term" value="P:methylation"/>
    <property type="evidence" value="ECO:0007669"/>
    <property type="project" value="UniProtKB-KW"/>
</dbReference>
<evidence type="ECO:0000256" key="2">
    <source>
        <dbReference type="ARBA" id="ARBA00008711"/>
    </source>
</evidence>
<evidence type="ECO:0000259" key="9">
    <source>
        <dbReference type="Pfam" id="PF01035"/>
    </source>
</evidence>
<dbReference type="EC" id="2.1.1.63" evidence="3"/>
<reference evidence="10" key="1">
    <citation type="submission" date="2016-10" db="EMBL/GenBank/DDBJ databases">
        <authorList>
            <person name="de Groot N.N."/>
        </authorList>
    </citation>
    <scope>NUCLEOTIDE SEQUENCE</scope>
</reference>
<dbReference type="InterPro" id="IPR036388">
    <property type="entry name" value="WH-like_DNA-bd_sf"/>
</dbReference>
<evidence type="ECO:0000256" key="5">
    <source>
        <dbReference type="ARBA" id="ARBA00022679"/>
    </source>
</evidence>
<dbReference type="GO" id="GO:0003908">
    <property type="term" value="F:methylated-DNA-[protein]-cysteine S-methyltransferase activity"/>
    <property type="evidence" value="ECO:0007669"/>
    <property type="project" value="UniProtKB-EC"/>
</dbReference>
<dbReference type="SUPFAM" id="SSF46767">
    <property type="entry name" value="Methylated DNA-protein cysteine methyltransferase, C-terminal domain"/>
    <property type="match status" value="1"/>
</dbReference>